<dbReference type="SUPFAM" id="SSF46894">
    <property type="entry name" value="C-terminal effector domain of the bipartite response regulators"/>
    <property type="match status" value="1"/>
</dbReference>
<dbReference type="SMART" id="SM00382">
    <property type="entry name" value="AAA"/>
    <property type="match status" value="1"/>
</dbReference>
<dbReference type="Gene3D" id="1.10.10.10">
    <property type="entry name" value="Winged helix-like DNA-binding domain superfamily/Winged helix DNA-binding domain"/>
    <property type="match status" value="1"/>
</dbReference>
<evidence type="ECO:0000256" key="3">
    <source>
        <dbReference type="ARBA" id="ARBA00023015"/>
    </source>
</evidence>
<dbReference type="PRINTS" id="PR00364">
    <property type="entry name" value="DISEASERSIST"/>
</dbReference>
<evidence type="ECO:0000259" key="6">
    <source>
        <dbReference type="SMART" id="SM00382"/>
    </source>
</evidence>
<dbReference type="InterPro" id="IPR051677">
    <property type="entry name" value="AfsR-DnrI-RedD_regulator"/>
</dbReference>
<evidence type="ECO:0000256" key="4">
    <source>
        <dbReference type="ARBA" id="ARBA00023125"/>
    </source>
</evidence>
<dbReference type="InterPro" id="IPR036388">
    <property type="entry name" value="WH-like_DNA-bd_sf"/>
</dbReference>
<name>A0ABT4T1V1_9ACTN</name>
<dbReference type="Pfam" id="PF03704">
    <property type="entry name" value="BTAD"/>
    <property type="match status" value="1"/>
</dbReference>
<reference evidence="9 10" key="1">
    <citation type="submission" date="2022-11" db="EMBL/GenBank/DDBJ databases">
        <title>Nonomuraea corallina sp. nov., a new species of the genus Nonomuraea isolated from sea side sediment in Thai sea.</title>
        <authorList>
            <person name="Ngamcharungchit C."/>
            <person name="Matsumoto A."/>
            <person name="Suriyachadkun C."/>
            <person name="Panbangred W."/>
            <person name="Inahashi Y."/>
            <person name="Intra B."/>
        </authorList>
    </citation>
    <scope>NUCLEOTIDE SEQUENCE [LARGE SCALE GENOMIC DNA]</scope>
    <source>
        <strain evidence="9 10">DSM 43553</strain>
    </source>
</reference>
<evidence type="ECO:0000259" key="8">
    <source>
        <dbReference type="SMART" id="SM01043"/>
    </source>
</evidence>
<dbReference type="InterPro" id="IPR005158">
    <property type="entry name" value="BTAD"/>
</dbReference>
<dbReference type="PANTHER" id="PTHR35807:SF1">
    <property type="entry name" value="TRANSCRIPTIONAL REGULATOR REDD"/>
    <property type="match status" value="1"/>
</dbReference>
<comment type="caution">
    <text evidence="9">The sequence shown here is derived from an EMBL/GenBank/DDBJ whole genome shotgun (WGS) entry which is preliminary data.</text>
</comment>
<dbReference type="PANTHER" id="PTHR35807">
    <property type="entry name" value="TRANSCRIPTIONAL REGULATOR REDD-RELATED"/>
    <property type="match status" value="1"/>
</dbReference>
<dbReference type="Pfam" id="PF00486">
    <property type="entry name" value="Trans_reg_C"/>
    <property type="match status" value="1"/>
</dbReference>
<evidence type="ECO:0000313" key="10">
    <source>
        <dbReference type="Proteomes" id="UP001212498"/>
    </source>
</evidence>
<evidence type="ECO:0000313" key="9">
    <source>
        <dbReference type="EMBL" id="MDA0643115.1"/>
    </source>
</evidence>
<dbReference type="SMART" id="SM01043">
    <property type="entry name" value="BTAD"/>
    <property type="match status" value="1"/>
</dbReference>
<keyword evidence="3" id="KW-0805">Transcription regulation</keyword>
<keyword evidence="10" id="KW-1185">Reference proteome</keyword>
<keyword evidence="5" id="KW-0804">Transcription</keyword>
<comment type="similarity">
    <text evidence="1">Belongs to the AfsR/DnrI/RedD regulatory family.</text>
</comment>
<sequence length="939" mass="102225">MRFAILGRLQVECGDESVEITRTRRSLLATLLLAGSDGIVAETLMQAVWGDTHGRENSLKTALSQLRQLLPGRIPSARNHGYRIVLRPEDSFDLTEFRRLVEEGRAQISTGDQHAAVASLRRALDLWGDPPLADVPEDPLRLATWRQELLWERKVAQQDLLKARLNTGEHHQLLGDLRRELAEDQLSEMLNALLMTALYRAGYRVEALRHYDGLVTLLAQETGADTGARLRRLRDEIANDTLDLRTLDEDEQVTPVTTWGAGGLPPAQLPPAVSDFTGRAAEMEELARYLRTAGQTGRVPIASISGPPGVGKSALAHQVAHLLRPHFPDGQVYVHLAGMSDQPRETTDVLGEVLAALGVELGHVPATVPGRTALYRSVLAGRRVLVVLDDVSGMHQVDPLLPGTPGCAVMVTSRAQLVGGAGMRMVRLEPLSPEESLSLLGEIIGAKRIQSDAVAAADIVDACGGLPLAVRIAGARLSGQPNWPLATFVTRLHKRLLSMLRADGMAVEAGIADSYESLPDPEARVFRLASLLRPGGFAGWEVAMLGGGDVDDVEEVLERLSRRSLLSMVGVDSLGQPRYRQHDLLRVFAAARLAEQLNERDRAIHRLMLGWLELASLADEQIAREPHDPPVMVLGMVMFAPSDVRQSIVDDADGWLATEVANLLYVVRIACEHGQQRLAMGLGLRVTSYLYRESRHREAADMWRLLLQSFSPTDVRLTAEVRHRLAALIMQGPGGAQRASPLLDDCVQARESSGDLFGLARSLALRAVCRRQLSSGPDHSALLSAAEADAGRGLRIARDIANPHAELVCLRAMATVLSACGDHERALALGREAVVVAEQLAERPQDRSYLRLALQTLAMLMLNAGRAEPALRLSEQTRELSAELLHRAGQARAQELAGDALAALGRRQEADERYKDAAAVFEADGGAEDAKRCRAKLAE</sequence>
<dbReference type="InterPro" id="IPR027417">
    <property type="entry name" value="P-loop_NTPase"/>
</dbReference>
<gene>
    <name evidence="9" type="ORF">OUY24_21025</name>
</gene>
<organism evidence="9 10">
    <name type="scientific">Nonomuraea ferruginea</name>
    <dbReference type="NCBI Taxonomy" id="46174"/>
    <lineage>
        <taxon>Bacteria</taxon>
        <taxon>Bacillati</taxon>
        <taxon>Actinomycetota</taxon>
        <taxon>Actinomycetes</taxon>
        <taxon>Streptosporangiales</taxon>
        <taxon>Streptosporangiaceae</taxon>
        <taxon>Nonomuraea</taxon>
    </lineage>
</organism>
<dbReference type="EMBL" id="JAPNUD010000058">
    <property type="protein sequence ID" value="MDA0643115.1"/>
    <property type="molecule type" value="Genomic_DNA"/>
</dbReference>
<protein>
    <submittedName>
        <fullName evidence="9">BTAD domain-containing putative transcriptional regulator</fullName>
    </submittedName>
</protein>
<dbReference type="Pfam" id="PF00931">
    <property type="entry name" value="NB-ARC"/>
    <property type="match status" value="1"/>
</dbReference>
<dbReference type="SUPFAM" id="SSF48452">
    <property type="entry name" value="TPR-like"/>
    <property type="match status" value="2"/>
</dbReference>
<accession>A0ABT4T1V1</accession>
<feature type="domain" description="AAA+ ATPase" evidence="6">
    <location>
        <begin position="298"/>
        <end position="434"/>
    </location>
</feature>
<dbReference type="InterPro" id="IPR011990">
    <property type="entry name" value="TPR-like_helical_dom_sf"/>
</dbReference>
<evidence type="ECO:0000256" key="5">
    <source>
        <dbReference type="ARBA" id="ARBA00023163"/>
    </source>
</evidence>
<proteinExistence type="inferred from homology"/>
<evidence type="ECO:0000259" key="7">
    <source>
        <dbReference type="SMART" id="SM00862"/>
    </source>
</evidence>
<dbReference type="InterPro" id="IPR003593">
    <property type="entry name" value="AAA+_ATPase"/>
</dbReference>
<keyword evidence="4" id="KW-0238">DNA-binding</keyword>
<dbReference type="InterPro" id="IPR001867">
    <property type="entry name" value="OmpR/PhoB-type_DNA-bd"/>
</dbReference>
<dbReference type="Gene3D" id="1.10.8.430">
    <property type="entry name" value="Helical domain of apoptotic protease-activating factors"/>
    <property type="match status" value="1"/>
</dbReference>
<keyword evidence="2" id="KW-0677">Repeat</keyword>
<dbReference type="InterPro" id="IPR002182">
    <property type="entry name" value="NB-ARC"/>
</dbReference>
<evidence type="ECO:0000256" key="1">
    <source>
        <dbReference type="ARBA" id="ARBA00005820"/>
    </source>
</evidence>
<dbReference type="RefSeq" id="WP_271277481.1">
    <property type="nucleotide sequence ID" value="NZ_BAABFD010000010.1"/>
</dbReference>
<feature type="domain" description="Bacterial transcriptional activator" evidence="8">
    <location>
        <begin position="92"/>
        <end position="238"/>
    </location>
</feature>
<evidence type="ECO:0000256" key="2">
    <source>
        <dbReference type="ARBA" id="ARBA00022737"/>
    </source>
</evidence>
<feature type="domain" description="OmpR/PhoB-type" evidence="7">
    <location>
        <begin position="15"/>
        <end position="84"/>
    </location>
</feature>
<dbReference type="InterPro" id="IPR016032">
    <property type="entry name" value="Sig_transdc_resp-reg_C-effctor"/>
</dbReference>
<dbReference type="InterPro" id="IPR042197">
    <property type="entry name" value="Apaf_helical"/>
</dbReference>
<dbReference type="CDD" id="cd15831">
    <property type="entry name" value="BTAD"/>
    <property type="match status" value="1"/>
</dbReference>
<dbReference type="SMART" id="SM00862">
    <property type="entry name" value="Trans_reg_C"/>
    <property type="match status" value="1"/>
</dbReference>
<dbReference type="SUPFAM" id="SSF52540">
    <property type="entry name" value="P-loop containing nucleoside triphosphate hydrolases"/>
    <property type="match status" value="1"/>
</dbReference>
<dbReference type="Gene3D" id="1.25.40.10">
    <property type="entry name" value="Tetratricopeptide repeat domain"/>
    <property type="match status" value="2"/>
</dbReference>
<dbReference type="Gene3D" id="3.40.50.300">
    <property type="entry name" value="P-loop containing nucleotide triphosphate hydrolases"/>
    <property type="match status" value="1"/>
</dbReference>
<dbReference type="Proteomes" id="UP001212498">
    <property type="component" value="Unassembled WGS sequence"/>
</dbReference>